<dbReference type="PANTHER" id="PTHR38790">
    <property type="entry name" value="2EXR DOMAIN-CONTAINING PROTEIN-RELATED"/>
    <property type="match status" value="1"/>
</dbReference>
<dbReference type="AlphaFoldDB" id="A0A8H3PIZ7"/>
<dbReference type="PANTHER" id="PTHR38790:SF4">
    <property type="entry name" value="2EXR DOMAIN-CONTAINING PROTEIN"/>
    <property type="match status" value="1"/>
</dbReference>
<organism evidence="1 2">
    <name type="scientific">Alectoria fallacina</name>
    <dbReference type="NCBI Taxonomy" id="1903189"/>
    <lineage>
        <taxon>Eukaryota</taxon>
        <taxon>Fungi</taxon>
        <taxon>Dikarya</taxon>
        <taxon>Ascomycota</taxon>
        <taxon>Pezizomycotina</taxon>
        <taxon>Lecanoromycetes</taxon>
        <taxon>OSLEUM clade</taxon>
        <taxon>Lecanoromycetidae</taxon>
        <taxon>Lecanorales</taxon>
        <taxon>Lecanorineae</taxon>
        <taxon>Parmeliaceae</taxon>
        <taxon>Alectoria</taxon>
    </lineage>
</organism>
<dbReference type="OrthoDB" id="5413827at2759"/>
<evidence type="ECO:0000313" key="2">
    <source>
        <dbReference type="Proteomes" id="UP000664203"/>
    </source>
</evidence>
<protein>
    <submittedName>
        <fullName evidence="1">Uncharacterized protein</fullName>
    </submittedName>
</protein>
<keyword evidence="2" id="KW-1185">Reference proteome</keyword>
<evidence type="ECO:0000313" key="1">
    <source>
        <dbReference type="EMBL" id="CAF9941360.1"/>
    </source>
</evidence>
<gene>
    <name evidence="1" type="ORF">ALECFALPRED_009082</name>
</gene>
<accession>A0A8H3PIZ7</accession>
<reference evidence="1" key="1">
    <citation type="submission" date="2021-03" db="EMBL/GenBank/DDBJ databases">
        <authorList>
            <person name="Tagirdzhanova G."/>
        </authorList>
    </citation>
    <scope>NUCLEOTIDE SEQUENCE</scope>
</reference>
<dbReference type="EMBL" id="CAJPDR010000653">
    <property type="protein sequence ID" value="CAF9941360.1"/>
    <property type="molecule type" value="Genomic_DNA"/>
</dbReference>
<sequence length="396" mass="45324">MPEEERKQEEAAWSDDNNTMTDSLEVASIISASNTFTTIRISPPNALAELSPSAKNSTPFRLFDLPLEIRLMIYHHAMGIHYLHIYSNGTMVPHEIVQCNDENPHTRLESALNKGSSAFPNPRVFHERDFIKVVHCQRSVLFHNRICTSPDIDVGDRNGYWSLSVSQEVRTGVETVEYGTRDNPGPADARVLDDCPCIQRPKASLSLNLLRTSKKIHEEAARIPYESNTFIFEEIETFAAFFGLVYPKESDSNDNPTFAASRSHAIYNMRHVRLQTGVMTVQDLLFVTRLLQASLSLFAGLHTFELTLGLCKYRRPAWVIDDSLFGVSRSMKKVTVNIRDYTWMAWEWALETDRAITKEKRLFAKKLIRWILKKDGFTNERVLFLGLVKTTQRRGH</sequence>
<comment type="caution">
    <text evidence="1">The sequence shown here is derived from an EMBL/GenBank/DDBJ whole genome shotgun (WGS) entry which is preliminary data.</text>
</comment>
<proteinExistence type="predicted"/>
<dbReference type="Proteomes" id="UP000664203">
    <property type="component" value="Unassembled WGS sequence"/>
</dbReference>
<name>A0A8H3PIZ7_9LECA</name>